<sequence>ATLWLTLKTGSSLHQHRSVALHSLLLGPACSSDCIVFYRVKTMSTLHKALYQSLY</sequence>
<evidence type="ECO:0000313" key="1">
    <source>
        <dbReference type="EnsemblPlants" id="AET5Gv20908000.3"/>
    </source>
</evidence>
<reference evidence="2" key="1">
    <citation type="journal article" date="2014" name="Science">
        <title>Ancient hybridizations among the ancestral genomes of bread wheat.</title>
        <authorList>
            <consortium name="International Wheat Genome Sequencing Consortium,"/>
            <person name="Marcussen T."/>
            <person name="Sandve S.R."/>
            <person name="Heier L."/>
            <person name="Spannagl M."/>
            <person name="Pfeifer M."/>
            <person name="Jakobsen K.S."/>
            <person name="Wulff B.B."/>
            <person name="Steuernagel B."/>
            <person name="Mayer K.F."/>
            <person name="Olsen O.A."/>
        </authorList>
    </citation>
    <scope>NUCLEOTIDE SEQUENCE [LARGE SCALE GENOMIC DNA]</scope>
    <source>
        <strain evidence="2">cv. AL8/78</strain>
    </source>
</reference>
<reference evidence="1" key="3">
    <citation type="journal article" date="2017" name="Nature">
        <title>Genome sequence of the progenitor of the wheat D genome Aegilops tauschii.</title>
        <authorList>
            <person name="Luo M.C."/>
            <person name="Gu Y.Q."/>
            <person name="Puiu D."/>
            <person name="Wang H."/>
            <person name="Twardziok S.O."/>
            <person name="Deal K.R."/>
            <person name="Huo N."/>
            <person name="Zhu T."/>
            <person name="Wang L."/>
            <person name="Wang Y."/>
            <person name="McGuire P.E."/>
            <person name="Liu S."/>
            <person name="Long H."/>
            <person name="Ramasamy R.K."/>
            <person name="Rodriguez J.C."/>
            <person name="Van S.L."/>
            <person name="Yuan L."/>
            <person name="Wang Z."/>
            <person name="Xia Z."/>
            <person name="Xiao L."/>
            <person name="Anderson O.D."/>
            <person name="Ouyang S."/>
            <person name="Liang Y."/>
            <person name="Zimin A.V."/>
            <person name="Pertea G."/>
            <person name="Qi P."/>
            <person name="Bennetzen J.L."/>
            <person name="Dai X."/>
            <person name="Dawson M.W."/>
            <person name="Muller H.G."/>
            <person name="Kugler K."/>
            <person name="Rivarola-Duarte L."/>
            <person name="Spannagl M."/>
            <person name="Mayer K.F.X."/>
            <person name="Lu F.H."/>
            <person name="Bevan M.W."/>
            <person name="Leroy P."/>
            <person name="Li P."/>
            <person name="You F.M."/>
            <person name="Sun Q."/>
            <person name="Liu Z."/>
            <person name="Lyons E."/>
            <person name="Wicker T."/>
            <person name="Salzberg S.L."/>
            <person name="Devos K.M."/>
            <person name="Dvorak J."/>
        </authorList>
    </citation>
    <scope>NUCLEOTIDE SEQUENCE [LARGE SCALE GENOMIC DNA]</scope>
    <source>
        <strain evidence="1">cv. AL8/78</strain>
    </source>
</reference>
<proteinExistence type="predicted"/>
<reference evidence="2" key="2">
    <citation type="journal article" date="2017" name="Nat. Plants">
        <title>The Aegilops tauschii genome reveals multiple impacts of transposons.</title>
        <authorList>
            <person name="Zhao G."/>
            <person name="Zou C."/>
            <person name="Li K."/>
            <person name="Wang K."/>
            <person name="Li T."/>
            <person name="Gao L."/>
            <person name="Zhang X."/>
            <person name="Wang H."/>
            <person name="Yang Z."/>
            <person name="Liu X."/>
            <person name="Jiang W."/>
            <person name="Mao L."/>
            <person name="Kong X."/>
            <person name="Jiao Y."/>
            <person name="Jia J."/>
        </authorList>
    </citation>
    <scope>NUCLEOTIDE SEQUENCE [LARGE SCALE GENOMIC DNA]</scope>
    <source>
        <strain evidence="2">cv. AL8/78</strain>
    </source>
</reference>
<organism evidence="1 2">
    <name type="scientific">Aegilops tauschii subsp. strangulata</name>
    <name type="common">Goatgrass</name>
    <dbReference type="NCBI Taxonomy" id="200361"/>
    <lineage>
        <taxon>Eukaryota</taxon>
        <taxon>Viridiplantae</taxon>
        <taxon>Streptophyta</taxon>
        <taxon>Embryophyta</taxon>
        <taxon>Tracheophyta</taxon>
        <taxon>Spermatophyta</taxon>
        <taxon>Magnoliopsida</taxon>
        <taxon>Liliopsida</taxon>
        <taxon>Poales</taxon>
        <taxon>Poaceae</taxon>
        <taxon>BOP clade</taxon>
        <taxon>Pooideae</taxon>
        <taxon>Triticodae</taxon>
        <taxon>Triticeae</taxon>
        <taxon>Triticinae</taxon>
        <taxon>Aegilops</taxon>
    </lineage>
</organism>
<reference evidence="1" key="5">
    <citation type="journal article" date="2021" name="G3 (Bethesda)">
        <title>Aegilops tauschii genome assembly Aet v5.0 features greater sequence contiguity and improved annotation.</title>
        <authorList>
            <person name="Wang L."/>
            <person name="Zhu T."/>
            <person name="Rodriguez J.C."/>
            <person name="Deal K.R."/>
            <person name="Dubcovsky J."/>
            <person name="McGuire P.E."/>
            <person name="Lux T."/>
            <person name="Spannagl M."/>
            <person name="Mayer K.F.X."/>
            <person name="Baldrich P."/>
            <person name="Meyers B.C."/>
            <person name="Huo N."/>
            <person name="Gu Y.Q."/>
            <person name="Zhou H."/>
            <person name="Devos K.M."/>
            <person name="Bennetzen J.L."/>
            <person name="Unver T."/>
            <person name="Budak H."/>
            <person name="Gulick P.J."/>
            <person name="Galiba G."/>
            <person name="Kalapos B."/>
            <person name="Nelson D.R."/>
            <person name="Li P."/>
            <person name="You F.M."/>
            <person name="Luo M.C."/>
            <person name="Dvorak J."/>
        </authorList>
    </citation>
    <scope>NUCLEOTIDE SEQUENCE [LARGE SCALE GENOMIC DNA]</scope>
    <source>
        <strain evidence="1">cv. AL8/78</strain>
    </source>
</reference>
<dbReference type="Gramene" id="AET5Gv20908000.3">
    <property type="protein sequence ID" value="AET5Gv20908000.3"/>
    <property type="gene ID" value="AET5Gv20908000"/>
</dbReference>
<protein>
    <submittedName>
        <fullName evidence="1">Uncharacterized protein</fullName>
    </submittedName>
</protein>
<accession>A0A453LTS1</accession>
<name>A0A453LTS1_AEGTS</name>
<evidence type="ECO:0000313" key="2">
    <source>
        <dbReference type="Proteomes" id="UP000015105"/>
    </source>
</evidence>
<keyword evidence="2" id="KW-1185">Reference proteome</keyword>
<dbReference type="EnsemblPlants" id="AET5Gv20908000.3">
    <property type="protein sequence ID" value="AET5Gv20908000.3"/>
    <property type="gene ID" value="AET5Gv20908000"/>
</dbReference>
<dbReference type="Proteomes" id="UP000015105">
    <property type="component" value="Chromosome 5D"/>
</dbReference>
<dbReference type="AlphaFoldDB" id="A0A453LTS1"/>
<reference evidence="1" key="4">
    <citation type="submission" date="2019-03" db="UniProtKB">
        <authorList>
            <consortium name="EnsemblPlants"/>
        </authorList>
    </citation>
    <scope>IDENTIFICATION</scope>
</reference>